<dbReference type="OrthoDB" id="7594814at2"/>
<dbReference type="Pfam" id="PF11985">
    <property type="entry name" value="Phage_Mu_Gp27"/>
    <property type="match status" value="1"/>
</dbReference>
<reference evidence="1 2" key="1">
    <citation type="submission" date="2019-11" db="EMBL/GenBank/DDBJ databases">
        <title>The genome sequence of Methylocystis heyeri.</title>
        <authorList>
            <person name="Oshkin I.Y."/>
            <person name="Miroshnikov K."/>
            <person name="Dedysh S.N."/>
        </authorList>
    </citation>
    <scope>NUCLEOTIDE SEQUENCE [LARGE SCALE GENOMIC DNA]</scope>
    <source>
        <strain evidence="1 2">H2</strain>
    </source>
</reference>
<organism evidence="1 2">
    <name type="scientific">Methylocystis heyeri</name>
    <dbReference type="NCBI Taxonomy" id="391905"/>
    <lineage>
        <taxon>Bacteria</taxon>
        <taxon>Pseudomonadati</taxon>
        <taxon>Pseudomonadota</taxon>
        <taxon>Alphaproteobacteria</taxon>
        <taxon>Hyphomicrobiales</taxon>
        <taxon>Methylocystaceae</taxon>
        <taxon>Methylocystis</taxon>
    </lineage>
</organism>
<dbReference type="EMBL" id="CP046052">
    <property type="protein sequence ID" value="QGM46724.1"/>
    <property type="molecule type" value="Genomic_DNA"/>
</dbReference>
<sequence>MAEGRGRLSSIDLLPEEARDDIVWAMAQLNERSRTQEEIRCELNEMLEAKGLPGISKSAFNRKAVRVASAARRLAESRALFEGLAPQFTPERVDQTNLVIGELIKVLITEMLDSDGKDFSPKGAMELSRAYLATIQGQKLSTERRSKAVEAFKEEAGKAVDKVAAKTGLSAETRERLKAELLGIQRKP</sequence>
<name>A0A6B8KE51_9HYPH</name>
<dbReference type="InterPro" id="IPR021874">
    <property type="entry name" value="Phage_Mu_Gp27"/>
</dbReference>
<gene>
    <name evidence="1" type="ORF">H2LOC_014045</name>
</gene>
<keyword evidence="2" id="KW-1185">Reference proteome</keyword>
<accession>A0A6B8KE51</accession>
<evidence type="ECO:0000313" key="2">
    <source>
        <dbReference type="Proteomes" id="UP000309061"/>
    </source>
</evidence>
<dbReference type="AlphaFoldDB" id="A0A6B8KE51"/>
<dbReference type="Proteomes" id="UP000309061">
    <property type="component" value="Chromosome"/>
</dbReference>
<proteinExistence type="predicted"/>
<protein>
    <submittedName>
        <fullName evidence="1">DUF3486 family protein</fullName>
    </submittedName>
</protein>
<evidence type="ECO:0000313" key="1">
    <source>
        <dbReference type="EMBL" id="QGM46724.1"/>
    </source>
</evidence>
<dbReference type="KEGG" id="mhey:H2LOC_014045"/>
<dbReference type="RefSeq" id="WP_136497607.1">
    <property type="nucleotide sequence ID" value="NZ_CP046052.1"/>
</dbReference>